<dbReference type="Pfam" id="PF00196">
    <property type="entry name" value="GerE"/>
    <property type="match status" value="1"/>
</dbReference>
<sequence length="192" mass="21552">MGFSIVDSKGIVRFVNARAAELFLQASPEEVIGRSLIELFNPAWTAERMRVLASVAETGRPAIMRHIRQGAQLQSTIHRLSEPGETEQVFLVITIEGEHEPDDPEHFEIVESKLAHLGPLESLTRRELEVLALIGHGMSTQQIADTLHRSPRTIERHCDGLRKKLQTTNRVQLAEFALRAGLELTDAELHRV</sequence>
<keyword evidence="3" id="KW-0804">Transcription</keyword>
<protein>
    <recommendedName>
        <fullName evidence="4">HTH luxR-type domain-containing protein</fullName>
    </recommendedName>
</protein>
<keyword evidence="2" id="KW-0238">DNA-binding</keyword>
<dbReference type="Pfam" id="PF08448">
    <property type="entry name" value="PAS_4"/>
    <property type="match status" value="1"/>
</dbReference>
<dbReference type="InterPro" id="IPR013656">
    <property type="entry name" value="PAS_4"/>
</dbReference>
<dbReference type="Gene3D" id="1.10.10.10">
    <property type="entry name" value="Winged helix-like DNA-binding domain superfamily/Winged helix DNA-binding domain"/>
    <property type="match status" value="1"/>
</dbReference>
<dbReference type="SUPFAM" id="SSF46894">
    <property type="entry name" value="C-terminal effector domain of the bipartite response regulators"/>
    <property type="match status" value="1"/>
</dbReference>
<dbReference type="InterPro" id="IPR016032">
    <property type="entry name" value="Sig_transdc_resp-reg_C-effctor"/>
</dbReference>
<dbReference type="CDD" id="cd00130">
    <property type="entry name" value="PAS"/>
    <property type="match status" value="1"/>
</dbReference>
<dbReference type="SMART" id="SM00421">
    <property type="entry name" value="HTH_LUXR"/>
    <property type="match status" value="1"/>
</dbReference>
<dbReference type="GO" id="GO:0006355">
    <property type="term" value="P:regulation of DNA-templated transcription"/>
    <property type="evidence" value="ECO:0007669"/>
    <property type="project" value="InterPro"/>
</dbReference>
<reference evidence="5" key="1">
    <citation type="submission" date="2018-06" db="EMBL/GenBank/DDBJ databases">
        <authorList>
            <person name="Zhirakovskaya E."/>
        </authorList>
    </citation>
    <scope>NUCLEOTIDE SEQUENCE</scope>
</reference>
<dbReference type="InterPro" id="IPR000014">
    <property type="entry name" value="PAS"/>
</dbReference>
<dbReference type="AlphaFoldDB" id="A0A3B1DQA5"/>
<dbReference type="PANTHER" id="PTHR44688:SF16">
    <property type="entry name" value="DNA-BINDING TRANSCRIPTIONAL ACTIVATOR DEVR_DOSR"/>
    <property type="match status" value="1"/>
</dbReference>
<dbReference type="InterPro" id="IPR036388">
    <property type="entry name" value="WH-like_DNA-bd_sf"/>
</dbReference>
<accession>A0A3B1DQA5</accession>
<dbReference type="EMBL" id="UOGK01000482">
    <property type="protein sequence ID" value="VAX41041.1"/>
    <property type="molecule type" value="Genomic_DNA"/>
</dbReference>
<dbReference type="CDD" id="cd06170">
    <property type="entry name" value="LuxR_C_like"/>
    <property type="match status" value="1"/>
</dbReference>
<evidence type="ECO:0000256" key="1">
    <source>
        <dbReference type="ARBA" id="ARBA00023015"/>
    </source>
</evidence>
<dbReference type="PANTHER" id="PTHR44688">
    <property type="entry name" value="DNA-BINDING TRANSCRIPTIONAL ACTIVATOR DEVR_DOSR"/>
    <property type="match status" value="1"/>
</dbReference>
<evidence type="ECO:0000256" key="2">
    <source>
        <dbReference type="ARBA" id="ARBA00023125"/>
    </source>
</evidence>
<keyword evidence="1" id="KW-0805">Transcription regulation</keyword>
<dbReference type="PROSITE" id="PS50043">
    <property type="entry name" value="HTH_LUXR_2"/>
    <property type="match status" value="1"/>
</dbReference>
<dbReference type="PRINTS" id="PR00038">
    <property type="entry name" value="HTHLUXR"/>
</dbReference>
<dbReference type="Gene3D" id="3.30.450.20">
    <property type="entry name" value="PAS domain"/>
    <property type="match status" value="1"/>
</dbReference>
<proteinExistence type="predicted"/>
<dbReference type="SUPFAM" id="SSF55785">
    <property type="entry name" value="PYP-like sensor domain (PAS domain)"/>
    <property type="match status" value="1"/>
</dbReference>
<feature type="domain" description="HTH luxR-type" evidence="4">
    <location>
        <begin position="116"/>
        <end position="181"/>
    </location>
</feature>
<dbReference type="GO" id="GO:0003677">
    <property type="term" value="F:DNA binding"/>
    <property type="evidence" value="ECO:0007669"/>
    <property type="project" value="UniProtKB-KW"/>
</dbReference>
<evidence type="ECO:0000313" key="5">
    <source>
        <dbReference type="EMBL" id="VAX41041.1"/>
    </source>
</evidence>
<gene>
    <name evidence="5" type="ORF">MNBD_PLANCTO03-638</name>
</gene>
<evidence type="ECO:0000259" key="4">
    <source>
        <dbReference type="PROSITE" id="PS50043"/>
    </source>
</evidence>
<organism evidence="5">
    <name type="scientific">hydrothermal vent metagenome</name>
    <dbReference type="NCBI Taxonomy" id="652676"/>
    <lineage>
        <taxon>unclassified sequences</taxon>
        <taxon>metagenomes</taxon>
        <taxon>ecological metagenomes</taxon>
    </lineage>
</organism>
<dbReference type="InterPro" id="IPR000792">
    <property type="entry name" value="Tscrpt_reg_LuxR_C"/>
</dbReference>
<name>A0A3B1DQA5_9ZZZZ</name>
<dbReference type="InterPro" id="IPR035965">
    <property type="entry name" value="PAS-like_dom_sf"/>
</dbReference>
<evidence type="ECO:0000256" key="3">
    <source>
        <dbReference type="ARBA" id="ARBA00023163"/>
    </source>
</evidence>